<dbReference type="OrthoDB" id="10320879at2759"/>
<dbReference type="AlphaFoldDB" id="A0A0V1CCT0"/>
<reference evidence="2 3" key="1">
    <citation type="submission" date="2015-01" db="EMBL/GenBank/DDBJ databases">
        <title>Evolution of Trichinella species and genotypes.</title>
        <authorList>
            <person name="Korhonen P.K."/>
            <person name="Edoardo P."/>
            <person name="Giuseppe L.R."/>
            <person name="Gasser R.B."/>
        </authorList>
    </citation>
    <scope>NUCLEOTIDE SEQUENCE [LARGE SCALE GENOMIC DNA]</scope>
    <source>
        <strain evidence="2">ISS120</strain>
    </source>
</reference>
<evidence type="ECO:0000256" key="1">
    <source>
        <dbReference type="SAM" id="MobiDB-lite"/>
    </source>
</evidence>
<organism evidence="2 3">
    <name type="scientific">Trichinella britovi</name>
    <name type="common">Parasitic roundworm</name>
    <dbReference type="NCBI Taxonomy" id="45882"/>
    <lineage>
        <taxon>Eukaryota</taxon>
        <taxon>Metazoa</taxon>
        <taxon>Ecdysozoa</taxon>
        <taxon>Nematoda</taxon>
        <taxon>Enoplea</taxon>
        <taxon>Dorylaimia</taxon>
        <taxon>Trichinellida</taxon>
        <taxon>Trichinellidae</taxon>
        <taxon>Trichinella</taxon>
    </lineage>
</organism>
<sequence>MPVIELRKGTINGVSSDNGSGSSSSDKSNCPKKTSNMEAELLQCICRPLVASGACRACLFRANKNGQQYHLLHLGKPF</sequence>
<feature type="compositionally biased region" description="Low complexity" evidence="1">
    <location>
        <begin position="15"/>
        <end position="28"/>
    </location>
</feature>
<keyword evidence="3" id="KW-1185">Reference proteome</keyword>
<feature type="region of interest" description="Disordered" evidence="1">
    <location>
        <begin position="8"/>
        <end position="33"/>
    </location>
</feature>
<protein>
    <submittedName>
        <fullName evidence="2">Uncharacterized protein</fullName>
    </submittedName>
</protein>
<dbReference type="Proteomes" id="UP000054653">
    <property type="component" value="Unassembled WGS sequence"/>
</dbReference>
<comment type="caution">
    <text evidence="2">The sequence shown here is derived from an EMBL/GenBank/DDBJ whole genome shotgun (WGS) entry which is preliminary data.</text>
</comment>
<name>A0A0V1CCT0_TRIBR</name>
<accession>A0A0V1CCT0</accession>
<proteinExistence type="predicted"/>
<gene>
    <name evidence="2" type="ORF">T03_17774</name>
</gene>
<dbReference type="EMBL" id="JYDI01000270">
    <property type="protein sequence ID" value="KRY46798.1"/>
    <property type="molecule type" value="Genomic_DNA"/>
</dbReference>
<evidence type="ECO:0000313" key="3">
    <source>
        <dbReference type="Proteomes" id="UP000054653"/>
    </source>
</evidence>
<evidence type="ECO:0000313" key="2">
    <source>
        <dbReference type="EMBL" id="KRY46798.1"/>
    </source>
</evidence>